<keyword evidence="2" id="KW-1185">Reference proteome</keyword>
<evidence type="ECO:0000313" key="1">
    <source>
        <dbReference type="EMBL" id="MFJ1337608.1"/>
    </source>
</evidence>
<name>A0ACC7LR94_9PSED</name>
<comment type="caution">
    <text evidence="1">The sequence shown here is derived from an EMBL/GenBank/DDBJ whole genome shotgun (WGS) entry which is preliminary data.</text>
</comment>
<accession>A0ACC7LR94</accession>
<evidence type="ECO:0000313" key="2">
    <source>
        <dbReference type="Proteomes" id="UP001615411"/>
    </source>
</evidence>
<dbReference type="EMBL" id="JBIUGF010000011">
    <property type="protein sequence ID" value="MFJ1337608.1"/>
    <property type="molecule type" value="Genomic_DNA"/>
</dbReference>
<reference evidence="1" key="1">
    <citation type="submission" date="2024-10" db="EMBL/GenBank/DDBJ databases">
        <title>Aeromonas and Pseudomonas from the Cagarras Archipelago, Rio de Janeiro, Brazil.</title>
        <authorList>
            <person name="Canellas A.L.B."/>
            <person name="Laport M.S."/>
        </authorList>
    </citation>
    <scope>NUCLEOTIDE SEQUENCE</scope>
    <source>
        <strain evidence="1">ACP-7</strain>
    </source>
</reference>
<sequence>MKKPYLALVALLGFAGYTAFTMLHAEQSLIQFGLQLMSRPDTAQVVIDLYLLAVLACVWMYRDARSRGRTLVTVLPYFLLTAVFVSAGPLLYIVVNGFRRCDPVVGHIGSSR</sequence>
<protein>
    <submittedName>
        <fullName evidence="1">DUF2834 domain-containing protein</fullName>
    </submittedName>
</protein>
<dbReference type="Proteomes" id="UP001615411">
    <property type="component" value="Unassembled WGS sequence"/>
</dbReference>
<proteinExistence type="predicted"/>
<organism evidence="1 2">
    <name type="scientific">Pseudomonas caricapapayae</name>
    <dbReference type="NCBI Taxonomy" id="46678"/>
    <lineage>
        <taxon>Bacteria</taxon>
        <taxon>Pseudomonadati</taxon>
        <taxon>Pseudomonadota</taxon>
        <taxon>Gammaproteobacteria</taxon>
        <taxon>Pseudomonadales</taxon>
        <taxon>Pseudomonadaceae</taxon>
        <taxon>Pseudomonas</taxon>
    </lineage>
</organism>
<gene>
    <name evidence="1" type="ORF">ACIKP7_05635</name>
</gene>